<name>A0ABV7L3R0_9PROT</name>
<evidence type="ECO:0000313" key="6">
    <source>
        <dbReference type="Proteomes" id="UP001595528"/>
    </source>
</evidence>
<evidence type="ECO:0000256" key="1">
    <source>
        <dbReference type="ARBA" id="ARBA00023015"/>
    </source>
</evidence>
<dbReference type="InterPro" id="IPR012318">
    <property type="entry name" value="HTH_CRP"/>
</dbReference>
<dbReference type="InterPro" id="IPR014710">
    <property type="entry name" value="RmlC-like_jellyroll"/>
</dbReference>
<dbReference type="SUPFAM" id="SSF46785">
    <property type="entry name" value="Winged helix' DNA-binding domain"/>
    <property type="match status" value="1"/>
</dbReference>
<sequence length="254" mass="28709">MSDSTFHVDLAQMIEQIVGKLSRFFDMTEEMADGIRVLCKDSTEFARGTLLIEADQPYQKVFLVRQGWAVRYKLLPSGDRQIINFALPGDFLCFNASIFGTSDHFVAAKTFLQTFAFDIAPFQHMLTSYPAMALAMSWANAHEEAVLAERIASLGRRSARQRMAHLFCELWRRLQLLGLTEQGAFPLPVTQEDLGDTLGLSVVHVNRTLRRLSADGLIAREHGLVRILDMGRLQQVAGFEDGYLHFTELAARRR</sequence>
<dbReference type="InterPro" id="IPR036388">
    <property type="entry name" value="WH-like_DNA-bd_sf"/>
</dbReference>
<reference evidence="6" key="1">
    <citation type="journal article" date="2019" name="Int. J. Syst. Evol. Microbiol.">
        <title>The Global Catalogue of Microorganisms (GCM) 10K type strain sequencing project: providing services to taxonomists for standard genome sequencing and annotation.</title>
        <authorList>
            <consortium name="The Broad Institute Genomics Platform"/>
            <consortium name="The Broad Institute Genome Sequencing Center for Infectious Disease"/>
            <person name="Wu L."/>
            <person name="Ma J."/>
        </authorList>
    </citation>
    <scope>NUCLEOTIDE SEQUENCE [LARGE SCALE GENOMIC DNA]</scope>
    <source>
        <strain evidence="6">KCTC 42964</strain>
    </source>
</reference>
<feature type="domain" description="HTH crp-type" evidence="4">
    <location>
        <begin position="157"/>
        <end position="231"/>
    </location>
</feature>
<protein>
    <submittedName>
        <fullName evidence="5">Crp/Fnr family transcriptional regulator</fullName>
    </submittedName>
</protein>
<proteinExistence type="predicted"/>
<dbReference type="InterPro" id="IPR000595">
    <property type="entry name" value="cNMP-bd_dom"/>
</dbReference>
<evidence type="ECO:0000259" key="4">
    <source>
        <dbReference type="PROSITE" id="PS51063"/>
    </source>
</evidence>
<dbReference type="SUPFAM" id="SSF51206">
    <property type="entry name" value="cAMP-binding domain-like"/>
    <property type="match status" value="1"/>
</dbReference>
<dbReference type="Pfam" id="PF13545">
    <property type="entry name" value="HTH_Crp_2"/>
    <property type="match status" value="1"/>
</dbReference>
<dbReference type="PROSITE" id="PS51063">
    <property type="entry name" value="HTH_CRP_2"/>
    <property type="match status" value="1"/>
</dbReference>
<dbReference type="InterPro" id="IPR036390">
    <property type="entry name" value="WH_DNA-bd_sf"/>
</dbReference>
<accession>A0ABV7L3R0</accession>
<dbReference type="Gene3D" id="2.60.120.10">
    <property type="entry name" value="Jelly Rolls"/>
    <property type="match status" value="1"/>
</dbReference>
<keyword evidence="6" id="KW-1185">Reference proteome</keyword>
<keyword evidence="1" id="KW-0805">Transcription regulation</keyword>
<dbReference type="CDD" id="cd00038">
    <property type="entry name" value="CAP_ED"/>
    <property type="match status" value="1"/>
</dbReference>
<dbReference type="EMBL" id="JBHRTR010000031">
    <property type="protein sequence ID" value="MFC3229263.1"/>
    <property type="molecule type" value="Genomic_DNA"/>
</dbReference>
<dbReference type="SMART" id="SM00419">
    <property type="entry name" value="HTH_CRP"/>
    <property type="match status" value="1"/>
</dbReference>
<dbReference type="Gene3D" id="1.10.10.10">
    <property type="entry name" value="Winged helix-like DNA-binding domain superfamily/Winged helix DNA-binding domain"/>
    <property type="match status" value="1"/>
</dbReference>
<dbReference type="InterPro" id="IPR018490">
    <property type="entry name" value="cNMP-bd_dom_sf"/>
</dbReference>
<dbReference type="RefSeq" id="WP_379903297.1">
    <property type="nucleotide sequence ID" value="NZ_JBHRTR010000031.1"/>
</dbReference>
<evidence type="ECO:0000256" key="3">
    <source>
        <dbReference type="ARBA" id="ARBA00023163"/>
    </source>
</evidence>
<comment type="caution">
    <text evidence="5">The sequence shown here is derived from an EMBL/GenBank/DDBJ whole genome shotgun (WGS) entry which is preliminary data.</text>
</comment>
<evidence type="ECO:0000313" key="5">
    <source>
        <dbReference type="EMBL" id="MFC3229263.1"/>
    </source>
</evidence>
<dbReference type="Pfam" id="PF00027">
    <property type="entry name" value="cNMP_binding"/>
    <property type="match status" value="1"/>
</dbReference>
<keyword evidence="2" id="KW-0238">DNA-binding</keyword>
<evidence type="ECO:0000256" key="2">
    <source>
        <dbReference type="ARBA" id="ARBA00023125"/>
    </source>
</evidence>
<keyword evidence="3" id="KW-0804">Transcription</keyword>
<organism evidence="5 6">
    <name type="scientific">Marinibaculum pumilum</name>
    <dbReference type="NCBI Taxonomy" id="1766165"/>
    <lineage>
        <taxon>Bacteria</taxon>
        <taxon>Pseudomonadati</taxon>
        <taxon>Pseudomonadota</taxon>
        <taxon>Alphaproteobacteria</taxon>
        <taxon>Rhodospirillales</taxon>
        <taxon>Rhodospirillaceae</taxon>
        <taxon>Marinibaculum</taxon>
    </lineage>
</organism>
<dbReference type="Proteomes" id="UP001595528">
    <property type="component" value="Unassembled WGS sequence"/>
</dbReference>
<gene>
    <name evidence="5" type="ORF">ACFOGJ_18595</name>
</gene>